<dbReference type="InterPro" id="IPR035906">
    <property type="entry name" value="MetI-like_sf"/>
</dbReference>
<keyword evidence="3" id="KW-1003">Cell membrane</keyword>
<keyword evidence="10" id="KW-1185">Reference proteome</keyword>
<comment type="similarity">
    <text evidence="7">Belongs to the binding-protein-dependent transport system permease family.</text>
</comment>
<evidence type="ECO:0000256" key="4">
    <source>
        <dbReference type="ARBA" id="ARBA00022692"/>
    </source>
</evidence>
<feature type="transmembrane region" description="Helical" evidence="7">
    <location>
        <begin position="219"/>
        <end position="239"/>
    </location>
</feature>
<evidence type="ECO:0000313" key="10">
    <source>
        <dbReference type="Proteomes" id="UP001596250"/>
    </source>
</evidence>
<dbReference type="PANTHER" id="PTHR30193:SF37">
    <property type="entry name" value="INNER MEMBRANE ABC TRANSPORTER PERMEASE PROTEIN YCJO"/>
    <property type="match status" value="1"/>
</dbReference>
<gene>
    <name evidence="9" type="ORF">ACFPXP_22380</name>
</gene>
<organism evidence="9 10">
    <name type="scientific">Marinicrinis lubricantis</name>
    <dbReference type="NCBI Taxonomy" id="2086470"/>
    <lineage>
        <taxon>Bacteria</taxon>
        <taxon>Bacillati</taxon>
        <taxon>Bacillota</taxon>
        <taxon>Bacilli</taxon>
        <taxon>Bacillales</taxon>
        <taxon>Paenibacillaceae</taxon>
    </lineage>
</organism>
<dbReference type="EMBL" id="JBHSQV010000187">
    <property type="protein sequence ID" value="MFC5989162.1"/>
    <property type="molecule type" value="Genomic_DNA"/>
</dbReference>
<evidence type="ECO:0000256" key="5">
    <source>
        <dbReference type="ARBA" id="ARBA00022989"/>
    </source>
</evidence>
<dbReference type="CDD" id="cd06261">
    <property type="entry name" value="TM_PBP2"/>
    <property type="match status" value="1"/>
</dbReference>
<evidence type="ECO:0000313" key="9">
    <source>
        <dbReference type="EMBL" id="MFC5989162.1"/>
    </source>
</evidence>
<keyword evidence="4 7" id="KW-0812">Transmembrane</keyword>
<dbReference type="PANTHER" id="PTHR30193">
    <property type="entry name" value="ABC TRANSPORTER PERMEASE PROTEIN"/>
    <property type="match status" value="1"/>
</dbReference>
<dbReference type="PROSITE" id="PS50928">
    <property type="entry name" value="ABC_TM1"/>
    <property type="match status" value="1"/>
</dbReference>
<reference evidence="10" key="1">
    <citation type="journal article" date="2019" name="Int. J. Syst. Evol. Microbiol.">
        <title>The Global Catalogue of Microorganisms (GCM) 10K type strain sequencing project: providing services to taxonomists for standard genome sequencing and annotation.</title>
        <authorList>
            <consortium name="The Broad Institute Genomics Platform"/>
            <consortium name="The Broad Institute Genome Sequencing Center for Infectious Disease"/>
            <person name="Wu L."/>
            <person name="Ma J."/>
        </authorList>
    </citation>
    <scope>NUCLEOTIDE SEQUENCE [LARGE SCALE GENOMIC DNA]</scope>
    <source>
        <strain evidence="10">CCM 8749</strain>
    </source>
</reference>
<name>A0ABW1IVL3_9BACL</name>
<sequence>MSDNGKKPRSGLWREIVKHRAIYLFISPFYILFAIFGLFPVVFSFILAFNKWDGIGEMRFTGLNQFRYLLTDSQFWKAIGNTLEIWIYSTIPMLFFALLIAFLLNAAFLKFRTAYRIAYFIPNITSIVAVAIIFATLFGNNYGFLNYLLTTVGLDPVEWLNSPFLLKISIASMVIWRWTGYNAIIYLAGLQSIPQTLYEAAKIDGATTLQTFFRITIPLLRPIILFTVLTSTIGGMQIFTEPQVLVGNNGGAGGEGMTIVLYLYQLAFVKYLFGYASTVAWGLFVLIIVFSYINYKIVQRPGAR</sequence>
<feature type="domain" description="ABC transmembrane type-1" evidence="8">
    <location>
        <begin position="79"/>
        <end position="294"/>
    </location>
</feature>
<dbReference type="Proteomes" id="UP001596250">
    <property type="component" value="Unassembled WGS sequence"/>
</dbReference>
<comment type="subcellular location">
    <subcellularLocation>
        <location evidence="1 7">Cell membrane</location>
        <topology evidence="1 7">Multi-pass membrane protein</topology>
    </subcellularLocation>
</comment>
<feature type="transmembrane region" description="Helical" evidence="7">
    <location>
        <begin position="21"/>
        <end position="49"/>
    </location>
</feature>
<feature type="transmembrane region" description="Helical" evidence="7">
    <location>
        <begin position="117"/>
        <end position="139"/>
    </location>
</feature>
<evidence type="ECO:0000256" key="6">
    <source>
        <dbReference type="ARBA" id="ARBA00023136"/>
    </source>
</evidence>
<dbReference type="Pfam" id="PF00528">
    <property type="entry name" value="BPD_transp_1"/>
    <property type="match status" value="1"/>
</dbReference>
<dbReference type="SUPFAM" id="SSF161098">
    <property type="entry name" value="MetI-like"/>
    <property type="match status" value="1"/>
</dbReference>
<keyword evidence="5 7" id="KW-1133">Transmembrane helix</keyword>
<dbReference type="InterPro" id="IPR051393">
    <property type="entry name" value="ABC_transporter_permease"/>
</dbReference>
<keyword evidence="6 7" id="KW-0472">Membrane</keyword>
<feature type="transmembrane region" description="Helical" evidence="7">
    <location>
        <begin position="272"/>
        <end position="295"/>
    </location>
</feature>
<feature type="transmembrane region" description="Helical" evidence="7">
    <location>
        <begin position="85"/>
        <end position="105"/>
    </location>
</feature>
<dbReference type="InterPro" id="IPR000515">
    <property type="entry name" value="MetI-like"/>
</dbReference>
<comment type="caution">
    <text evidence="9">The sequence shown here is derived from an EMBL/GenBank/DDBJ whole genome shotgun (WGS) entry which is preliminary data.</text>
</comment>
<proteinExistence type="inferred from homology"/>
<evidence type="ECO:0000256" key="3">
    <source>
        <dbReference type="ARBA" id="ARBA00022475"/>
    </source>
</evidence>
<evidence type="ECO:0000256" key="2">
    <source>
        <dbReference type="ARBA" id="ARBA00022448"/>
    </source>
</evidence>
<accession>A0ABW1IVL3</accession>
<evidence type="ECO:0000256" key="7">
    <source>
        <dbReference type="RuleBase" id="RU363032"/>
    </source>
</evidence>
<evidence type="ECO:0000259" key="8">
    <source>
        <dbReference type="PROSITE" id="PS50928"/>
    </source>
</evidence>
<keyword evidence="2 7" id="KW-0813">Transport</keyword>
<evidence type="ECO:0000256" key="1">
    <source>
        <dbReference type="ARBA" id="ARBA00004651"/>
    </source>
</evidence>
<protein>
    <submittedName>
        <fullName evidence="9">Carbohydrate ABC transporter permease</fullName>
    </submittedName>
</protein>
<dbReference type="RefSeq" id="WP_379896732.1">
    <property type="nucleotide sequence ID" value="NZ_CBCSCT010000002.1"/>
</dbReference>
<dbReference type="Gene3D" id="1.10.3720.10">
    <property type="entry name" value="MetI-like"/>
    <property type="match status" value="1"/>
</dbReference>